<evidence type="ECO:0000256" key="4">
    <source>
        <dbReference type="ARBA" id="ARBA00023235"/>
    </source>
</evidence>
<dbReference type="EMBL" id="MELK01000019">
    <property type="protein sequence ID" value="OFW58999.1"/>
    <property type="molecule type" value="Genomic_DNA"/>
</dbReference>
<dbReference type="Gene3D" id="2.40.100.10">
    <property type="entry name" value="Cyclophilin-like"/>
    <property type="match status" value="1"/>
</dbReference>
<protein>
    <recommendedName>
        <fullName evidence="2">peptidylprolyl isomerase</fullName>
        <ecNumber evidence="2">5.2.1.8</ecNumber>
    </recommendedName>
</protein>
<dbReference type="PANTHER" id="PTHR45625:SF4">
    <property type="entry name" value="PEPTIDYLPROLYL ISOMERASE DOMAIN AND WD REPEAT-CONTAINING PROTEIN 1"/>
    <property type="match status" value="1"/>
</dbReference>
<dbReference type="PANTHER" id="PTHR45625">
    <property type="entry name" value="PEPTIDYL-PROLYL CIS-TRANS ISOMERASE-RELATED"/>
    <property type="match status" value="1"/>
</dbReference>
<reference evidence="7 8" key="1">
    <citation type="journal article" date="2016" name="Nat. Commun.">
        <title>Thousands of microbial genomes shed light on interconnected biogeochemical processes in an aquifer system.</title>
        <authorList>
            <person name="Anantharaman K."/>
            <person name="Brown C.T."/>
            <person name="Hug L.A."/>
            <person name="Sharon I."/>
            <person name="Castelle C.J."/>
            <person name="Probst A.J."/>
            <person name="Thomas B.C."/>
            <person name="Singh A."/>
            <person name="Wilkins M.J."/>
            <person name="Karaoz U."/>
            <person name="Brodie E.L."/>
            <person name="Williams K.H."/>
            <person name="Hubbard S.S."/>
            <person name="Banfield J.F."/>
        </authorList>
    </citation>
    <scope>NUCLEOTIDE SEQUENCE [LARGE SCALE GENOMIC DNA]</scope>
</reference>
<dbReference type="EC" id="5.2.1.8" evidence="2"/>
<keyword evidence="5" id="KW-0472">Membrane</keyword>
<dbReference type="GO" id="GO:0003755">
    <property type="term" value="F:peptidyl-prolyl cis-trans isomerase activity"/>
    <property type="evidence" value="ECO:0007669"/>
    <property type="project" value="UniProtKB-KW"/>
</dbReference>
<evidence type="ECO:0000313" key="8">
    <source>
        <dbReference type="Proteomes" id="UP000177876"/>
    </source>
</evidence>
<name>A0A1F2WQ87_9ACTN</name>
<feature type="transmembrane region" description="Helical" evidence="5">
    <location>
        <begin position="30"/>
        <end position="50"/>
    </location>
</feature>
<comment type="caution">
    <text evidence="7">The sequence shown here is derived from an EMBL/GenBank/DDBJ whole genome shotgun (WGS) entry which is preliminary data.</text>
</comment>
<evidence type="ECO:0000256" key="2">
    <source>
        <dbReference type="ARBA" id="ARBA00013194"/>
    </source>
</evidence>
<dbReference type="InterPro" id="IPR029000">
    <property type="entry name" value="Cyclophilin-like_dom_sf"/>
</dbReference>
<proteinExistence type="predicted"/>
<dbReference type="SUPFAM" id="SSF50891">
    <property type="entry name" value="Cyclophilin-like"/>
    <property type="match status" value="1"/>
</dbReference>
<keyword evidence="3" id="KW-0697">Rotamase</keyword>
<dbReference type="PROSITE" id="PS50072">
    <property type="entry name" value="CSA_PPIASE_2"/>
    <property type="match status" value="1"/>
</dbReference>
<feature type="domain" description="PPIase cyclophilin-type" evidence="6">
    <location>
        <begin position="74"/>
        <end position="229"/>
    </location>
</feature>
<keyword evidence="4" id="KW-0413">Isomerase</keyword>
<evidence type="ECO:0000256" key="1">
    <source>
        <dbReference type="ARBA" id="ARBA00002388"/>
    </source>
</evidence>
<sequence>MGRAQKLKQQRKEEQAKLLKKERREGYQKLIILVISILAVAVTVFLVLLVNTMKKDEAAKAISSKQLILETTKGQVVIDLHTQDTPLTVDHIQTLCDQGFYDNLLWYRIEEFVAQTGSHLQSLMAQSGEEQPDETVMQDAYTQDQQAGTVLDELGQSNVRGAVGMAKPSDQTTQLPQANSATTDFYILKQDAISLDQYFTIFGKVVKGMDVVDSLETTDTLISAQVKNK</sequence>
<dbReference type="STRING" id="1797197.A2Y75_00505"/>
<accession>A0A1F2WQ87</accession>
<dbReference type="AlphaFoldDB" id="A0A1F2WQ87"/>
<dbReference type="Proteomes" id="UP000177876">
    <property type="component" value="Unassembled WGS sequence"/>
</dbReference>
<keyword evidence="5" id="KW-0812">Transmembrane</keyword>
<evidence type="ECO:0000259" key="6">
    <source>
        <dbReference type="PROSITE" id="PS50072"/>
    </source>
</evidence>
<dbReference type="InterPro" id="IPR002130">
    <property type="entry name" value="Cyclophilin-type_PPIase_dom"/>
</dbReference>
<organism evidence="7 8">
    <name type="scientific">Candidatus Solincola sediminis</name>
    <dbReference type="NCBI Taxonomy" id="1797199"/>
    <lineage>
        <taxon>Bacteria</taxon>
        <taxon>Bacillati</taxon>
        <taxon>Actinomycetota</taxon>
        <taxon>Candidatus Geothermincolia</taxon>
        <taxon>Candidatus Geothermincolales</taxon>
        <taxon>Candidatus Geothermincolaceae</taxon>
        <taxon>Candidatus Solincola</taxon>
    </lineage>
</organism>
<keyword evidence="5" id="KW-1133">Transmembrane helix</keyword>
<evidence type="ECO:0000256" key="5">
    <source>
        <dbReference type="SAM" id="Phobius"/>
    </source>
</evidence>
<comment type="function">
    <text evidence="1">PPIases accelerate the folding of proteins. It catalyzes the cis-trans isomerization of proline imidic peptide bonds in oligopeptides.</text>
</comment>
<evidence type="ECO:0000313" key="7">
    <source>
        <dbReference type="EMBL" id="OFW58999.1"/>
    </source>
</evidence>
<gene>
    <name evidence="7" type="ORF">A2Y75_00505</name>
</gene>
<dbReference type="InterPro" id="IPR044666">
    <property type="entry name" value="Cyclophilin_A-like"/>
</dbReference>
<dbReference type="Pfam" id="PF00160">
    <property type="entry name" value="Pro_isomerase"/>
    <property type="match status" value="1"/>
</dbReference>
<evidence type="ECO:0000256" key="3">
    <source>
        <dbReference type="ARBA" id="ARBA00023110"/>
    </source>
</evidence>